<accession>A0A6A1QZM2</accession>
<dbReference type="Pfam" id="PF00535">
    <property type="entry name" value="Glycos_transf_2"/>
    <property type="match status" value="1"/>
</dbReference>
<proteinExistence type="predicted"/>
<feature type="domain" description="Glycosyltransferase 2-like" evidence="1">
    <location>
        <begin position="6"/>
        <end position="156"/>
    </location>
</feature>
<dbReference type="SUPFAM" id="SSF53448">
    <property type="entry name" value="Nucleotide-diphospho-sugar transferases"/>
    <property type="match status" value="1"/>
</dbReference>
<dbReference type="InterPro" id="IPR001173">
    <property type="entry name" value="Glyco_trans_2-like"/>
</dbReference>
<comment type="caution">
    <text evidence="2">The sequence shown here is derived from an EMBL/GenBank/DDBJ whole genome shotgun (WGS) entry which is preliminary data.</text>
</comment>
<dbReference type="CDD" id="cd00761">
    <property type="entry name" value="Glyco_tranf_GTA_type"/>
    <property type="match status" value="1"/>
</dbReference>
<evidence type="ECO:0000313" key="2">
    <source>
        <dbReference type="EMBL" id="KAB0584862.1"/>
    </source>
</evidence>
<dbReference type="EMBL" id="VZOT01000016">
    <property type="protein sequence ID" value="KAB0584862.1"/>
    <property type="molecule type" value="Genomic_DNA"/>
</dbReference>
<dbReference type="PANTHER" id="PTHR43685:SF2">
    <property type="entry name" value="GLYCOSYLTRANSFERASE 2-LIKE DOMAIN-CONTAINING PROTEIN"/>
    <property type="match status" value="1"/>
</dbReference>
<keyword evidence="2" id="KW-0808">Transferase</keyword>
<dbReference type="InterPro" id="IPR050834">
    <property type="entry name" value="Glycosyltransf_2"/>
</dbReference>
<evidence type="ECO:0000259" key="1">
    <source>
        <dbReference type="Pfam" id="PF00535"/>
    </source>
</evidence>
<dbReference type="Gene3D" id="3.90.550.10">
    <property type="entry name" value="Spore Coat Polysaccharide Biosynthesis Protein SpsA, Chain A"/>
    <property type="match status" value="1"/>
</dbReference>
<sequence length="261" mass="30464">MNNQISVIVPCFNNEKTINRAIQSILNQSVKPKEIIIIDDKSKDKTIENVKKIQEENNSQKITLIELKENYGAANARNIGWDHAKTNYIAFLDADDTWHHRKIELQLSFMLNNPHADLSGHAMELYSEKKIINHKEVFFRKISKTHLLLKNKFPTPSVMLKRSIPIRFKKNQRYSEDYLLWLQIIHNNYQCYFCNQILAFVHKPFYGSGGLSANLSEMQKHEIGNYKSLLNEKFISTPTFILASTLSYLKYTKRLILNSTK</sequence>
<dbReference type="AlphaFoldDB" id="A0A6A1QZM2"/>
<protein>
    <submittedName>
        <fullName evidence="2">Glycosyltransferase family 2 protein</fullName>
    </submittedName>
</protein>
<dbReference type="InterPro" id="IPR029044">
    <property type="entry name" value="Nucleotide-diphossugar_trans"/>
</dbReference>
<dbReference type="GO" id="GO:0016740">
    <property type="term" value="F:transferase activity"/>
    <property type="evidence" value="ECO:0007669"/>
    <property type="project" value="UniProtKB-KW"/>
</dbReference>
<dbReference type="PANTHER" id="PTHR43685">
    <property type="entry name" value="GLYCOSYLTRANSFERASE"/>
    <property type="match status" value="1"/>
</dbReference>
<dbReference type="RefSeq" id="WP_151045838.1">
    <property type="nucleotide sequence ID" value="NZ_CP060413.1"/>
</dbReference>
<name>A0A6A1QZM2_9BURK</name>
<gene>
    <name evidence="2" type="ORF">F7P80_15125</name>
</gene>
<reference evidence="2" key="1">
    <citation type="submission" date="2019-09" db="EMBL/GenBank/DDBJ databases">
        <title>Draft genome sequences of 48 bacterial type strains from the CCUG.</title>
        <authorList>
            <person name="Tunovic T."/>
            <person name="Pineiro-Iglesias B."/>
            <person name="Unosson C."/>
            <person name="Inganas E."/>
            <person name="Ohlen M."/>
            <person name="Cardew S."/>
            <person name="Jensie-Markopoulos S."/>
            <person name="Salva-Serra F."/>
            <person name="Jaen-Luchoro D."/>
            <person name="Karlsson R."/>
            <person name="Svensson-Stadler L."/>
            <person name="Chun J."/>
            <person name="Moore E."/>
        </authorList>
    </citation>
    <scope>NUCLEOTIDE SEQUENCE</scope>
    <source>
        <strain evidence="2">CCUG 15333</strain>
    </source>
</reference>
<organism evidence="2">
    <name type="scientific">Comamonas kerstersii</name>
    <dbReference type="NCBI Taxonomy" id="225992"/>
    <lineage>
        <taxon>Bacteria</taxon>
        <taxon>Pseudomonadati</taxon>
        <taxon>Pseudomonadota</taxon>
        <taxon>Betaproteobacteria</taxon>
        <taxon>Burkholderiales</taxon>
        <taxon>Comamonadaceae</taxon>
        <taxon>Comamonas</taxon>
    </lineage>
</organism>